<dbReference type="PROSITE" id="PS50011">
    <property type="entry name" value="PROTEIN_KINASE_DOM"/>
    <property type="match status" value="1"/>
</dbReference>
<dbReference type="PROSITE" id="PS01351">
    <property type="entry name" value="MAPK"/>
    <property type="match status" value="1"/>
</dbReference>
<dbReference type="SUPFAM" id="SSF56112">
    <property type="entry name" value="Protein kinase-like (PK-like)"/>
    <property type="match status" value="1"/>
</dbReference>
<keyword evidence="2" id="KW-0808">Transferase</keyword>
<dbReference type="PROSITE" id="PS00108">
    <property type="entry name" value="PROTEIN_KINASE_ST"/>
    <property type="match status" value="1"/>
</dbReference>
<proteinExistence type="predicted"/>
<protein>
    <recommendedName>
        <fullName evidence="7">Protein kinase domain-containing protein</fullName>
    </recommendedName>
</protein>
<feature type="compositionally biased region" description="Acidic residues" evidence="6">
    <location>
        <begin position="541"/>
        <end position="554"/>
    </location>
</feature>
<evidence type="ECO:0000256" key="5">
    <source>
        <dbReference type="ARBA" id="ARBA00022840"/>
    </source>
</evidence>
<dbReference type="InterPro" id="IPR008271">
    <property type="entry name" value="Ser/Thr_kinase_AS"/>
</dbReference>
<evidence type="ECO:0000256" key="1">
    <source>
        <dbReference type="ARBA" id="ARBA00022527"/>
    </source>
</evidence>
<accession>A0A7J6R3U8</accession>
<dbReference type="AlphaFoldDB" id="A0A7J6R3U8"/>
<dbReference type="Gene3D" id="3.30.200.20">
    <property type="entry name" value="Phosphorylase Kinase, domain 1"/>
    <property type="match status" value="1"/>
</dbReference>
<comment type="caution">
    <text evidence="8">The sequence shown here is derived from an EMBL/GenBank/DDBJ whole genome shotgun (WGS) entry which is preliminary data.</text>
</comment>
<evidence type="ECO:0000313" key="9">
    <source>
        <dbReference type="Proteomes" id="UP000553632"/>
    </source>
</evidence>
<dbReference type="SMART" id="SM00220">
    <property type="entry name" value="S_TKc"/>
    <property type="match status" value="1"/>
</dbReference>
<evidence type="ECO:0000256" key="3">
    <source>
        <dbReference type="ARBA" id="ARBA00022741"/>
    </source>
</evidence>
<keyword evidence="3" id="KW-0547">Nucleotide-binding</keyword>
<feature type="region of interest" description="Disordered" evidence="6">
    <location>
        <begin position="457"/>
        <end position="476"/>
    </location>
</feature>
<reference evidence="8 9" key="1">
    <citation type="submission" date="2020-04" db="EMBL/GenBank/DDBJ databases">
        <title>Perkinsus olseni comparative genomics.</title>
        <authorList>
            <person name="Bogema D.R."/>
        </authorList>
    </citation>
    <scope>NUCLEOTIDE SEQUENCE [LARGE SCALE GENOMIC DNA]</scope>
    <source>
        <strain evidence="8 9">ATCC PRA-207</strain>
    </source>
</reference>
<keyword evidence="5" id="KW-0067">ATP-binding</keyword>
<evidence type="ECO:0000256" key="6">
    <source>
        <dbReference type="SAM" id="MobiDB-lite"/>
    </source>
</evidence>
<organism evidence="8 9">
    <name type="scientific">Perkinsus olseni</name>
    <name type="common">Perkinsus atlanticus</name>
    <dbReference type="NCBI Taxonomy" id="32597"/>
    <lineage>
        <taxon>Eukaryota</taxon>
        <taxon>Sar</taxon>
        <taxon>Alveolata</taxon>
        <taxon>Perkinsozoa</taxon>
        <taxon>Perkinsea</taxon>
        <taxon>Perkinsida</taxon>
        <taxon>Perkinsidae</taxon>
        <taxon>Perkinsus</taxon>
    </lineage>
</organism>
<dbReference type="InterPro" id="IPR011009">
    <property type="entry name" value="Kinase-like_dom_sf"/>
</dbReference>
<feature type="domain" description="Protein kinase" evidence="7">
    <location>
        <begin position="1"/>
        <end position="296"/>
    </location>
</feature>
<dbReference type="GO" id="GO:0005524">
    <property type="term" value="F:ATP binding"/>
    <property type="evidence" value="ECO:0007669"/>
    <property type="project" value="UniProtKB-KW"/>
</dbReference>
<dbReference type="InterPro" id="IPR003527">
    <property type="entry name" value="MAP_kinase_CS"/>
</dbReference>
<keyword evidence="1" id="KW-0723">Serine/threonine-protein kinase</keyword>
<feature type="non-terminal residue" evidence="8">
    <location>
        <position position="596"/>
    </location>
</feature>
<dbReference type="GO" id="GO:0004707">
    <property type="term" value="F:MAP kinase activity"/>
    <property type="evidence" value="ECO:0007669"/>
    <property type="project" value="InterPro"/>
</dbReference>
<dbReference type="FunFam" id="1.10.510.10:FF:000624">
    <property type="entry name" value="Mitogen-activated protein kinase"/>
    <property type="match status" value="1"/>
</dbReference>
<dbReference type="Proteomes" id="UP000553632">
    <property type="component" value="Unassembled WGS sequence"/>
</dbReference>
<dbReference type="InterPro" id="IPR050117">
    <property type="entry name" value="MAPK"/>
</dbReference>
<dbReference type="Pfam" id="PF00069">
    <property type="entry name" value="Pkinase"/>
    <property type="match status" value="1"/>
</dbReference>
<sequence length="596" mass="67742">DDGDTGKAVAIKVIENAFAHIAFTKRTLRELKILRHLHHENILGINSIMTHGGVEGFMHVFVVTDLFETDLGAILKTSQMLTMEQCVFFLYQVLRGVKYFHSAGVVHRDLKPRNLLVNFNCDLKICDFGLSKLILEDRDGFEKVPMTARSMCTRWYRSPEILCDCKDYGKPVDMWSVGCIFAEILTKKPLLPGESNSHQLELTLELTGVPTEDTIRKIGNDKLLELIRETDEDWEEPMNLMEIFLDSLVKLDEANADRYSYGCEEYPAEVDIINKLLKFDPDDRLTVQQALQHRLLKTFHRDDDEPVRNLIPMGEFEFERRRIDQLCLRELIHREMLRYYPDQYRSYSASPGFMKDSEVAARYPLLEPGECFGVDRPALFSIVMEKPESAERIDNLAEEVIDMLSRADVSAGEEADTDWTGETRKCLSLMAGNVAASEGEATTVRVAEAVQRKLEAHPRLKRATDESSAEEEEQEGFCHDGFFSELPLSANLRVLNYLDPTEGEYHACAAICRATCVATNMQLEYIYLIIRIIRFVVFGPSEDESDDDEEEGEPSESTTTPEGKPLGKKKSGKSATQRVNKPKQGKARSVADKIMH</sequence>
<dbReference type="Gene3D" id="1.10.510.10">
    <property type="entry name" value="Transferase(Phosphotransferase) domain 1"/>
    <property type="match status" value="1"/>
</dbReference>
<evidence type="ECO:0000256" key="4">
    <source>
        <dbReference type="ARBA" id="ARBA00022777"/>
    </source>
</evidence>
<evidence type="ECO:0000256" key="2">
    <source>
        <dbReference type="ARBA" id="ARBA00022679"/>
    </source>
</evidence>
<gene>
    <name evidence="8" type="ORF">FOZ63_016616</name>
</gene>
<keyword evidence="4" id="KW-0418">Kinase</keyword>
<dbReference type="EMBL" id="JABANO010028351">
    <property type="protein sequence ID" value="KAF4715288.1"/>
    <property type="molecule type" value="Genomic_DNA"/>
</dbReference>
<evidence type="ECO:0000259" key="7">
    <source>
        <dbReference type="PROSITE" id="PS50011"/>
    </source>
</evidence>
<name>A0A7J6R3U8_PEROL</name>
<dbReference type="PANTHER" id="PTHR24055">
    <property type="entry name" value="MITOGEN-ACTIVATED PROTEIN KINASE"/>
    <property type="match status" value="1"/>
</dbReference>
<feature type="region of interest" description="Disordered" evidence="6">
    <location>
        <begin position="541"/>
        <end position="596"/>
    </location>
</feature>
<keyword evidence="9" id="KW-1185">Reference proteome</keyword>
<feature type="non-terminal residue" evidence="8">
    <location>
        <position position="1"/>
    </location>
</feature>
<dbReference type="InterPro" id="IPR000719">
    <property type="entry name" value="Prot_kinase_dom"/>
</dbReference>
<evidence type="ECO:0000313" key="8">
    <source>
        <dbReference type="EMBL" id="KAF4715288.1"/>
    </source>
</evidence>